<dbReference type="Gene3D" id="3.90.1590.10">
    <property type="entry name" value="glutathione-dependent formaldehyde- activating enzyme (gfa)"/>
    <property type="match status" value="1"/>
</dbReference>
<evidence type="ECO:0000256" key="2">
    <source>
        <dbReference type="ARBA" id="ARBA00022723"/>
    </source>
</evidence>
<dbReference type="PANTHER" id="PTHR33337">
    <property type="entry name" value="GFA DOMAIN-CONTAINING PROTEIN"/>
    <property type="match status" value="1"/>
</dbReference>
<evidence type="ECO:0000313" key="6">
    <source>
        <dbReference type="EMBL" id="AOZ68542.1"/>
    </source>
</evidence>
<dbReference type="KEGG" id="rhp:LPB142_03770"/>
<dbReference type="GO" id="GO:0016846">
    <property type="term" value="F:carbon-sulfur lyase activity"/>
    <property type="evidence" value="ECO:0007669"/>
    <property type="project" value="InterPro"/>
</dbReference>
<keyword evidence="4" id="KW-0456">Lyase</keyword>
<reference evidence="6 7" key="1">
    <citation type="submission" date="2016-10" db="EMBL/GenBank/DDBJ databases">
        <title>Rhodobacter sp. LPB0142, isolated from sea water.</title>
        <authorList>
            <person name="Kim E."/>
            <person name="Yi H."/>
        </authorList>
    </citation>
    <scope>NUCLEOTIDE SEQUENCE [LARGE SCALE GENOMIC DNA]</scope>
    <source>
        <strain evidence="6 7">LPB0142</strain>
    </source>
</reference>
<comment type="similarity">
    <text evidence="1">Belongs to the Gfa family.</text>
</comment>
<accession>A0A1D9M9K9</accession>
<dbReference type="InterPro" id="IPR006913">
    <property type="entry name" value="CENP-V/GFA"/>
</dbReference>
<keyword evidence="7" id="KW-1185">Reference proteome</keyword>
<dbReference type="EMBL" id="CP017781">
    <property type="protein sequence ID" value="AOZ68542.1"/>
    <property type="molecule type" value="Genomic_DNA"/>
</dbReference>
<evidence type="ECO:0000256" key="1">
    <source>
        <dbReference type="ARBA" id="ARBA00005495"/>
    </source>
</evidence>
<feature type="domain" description="CENP-V/GFA" evidence="5">
    <location>
        <begin position="11"/>
        <end position="115"/>
    </location>
</feature>
<protein>
    <submittedName>
        <fullName evidence="6">Aldehyde-activating protein</fullName>
    </submittedName>
</protein>
<gene>
    <name evidence="6" type="ORF">LPB142_03770</name>
</gene>
<proteinExistence type="inferred from homology"/>
<name>A0A1D9M9K9_9RHOB</name>
<sequence length="146" mass="15397">MDPDESEFPAVRGGCQCGAVRYELAAGPALASICHCRMCQRATGGPFAALLKVAAARVTWHGPPAVFRSSDLAERGFCAACGTPLFYRQIGSDAIELTSGSLPASAPFTPVQQWGIEGRHGWLSGLAIPGAQTTERVRVSHQSPED</sequence>
<keyword evidence="2" id="KW-0479">Metal-binding</keyword>
<dbReference type="GO" id="GO:0046872">
    <property type="term" value="F:metal ion binding"/>
    <property type="evidence" value="ECO:0007669"/>
    <property type="project" value="UniProtKB-KW"/>
</dbReference>
<evidence type="ECO:0000313" key="7">
    <source>
        <dbReference type="Proteomes" id="UP000176562"/>
    </source>
</evidence>
<organism evidence="6 7">
    <name type="scientific">Rhodobacter xanthinilyticus</name>
    <dbReference type="NCBI Taxonomy" id="1850250"/>
    <lineage>
        <taxon>Bacteria</taxon>
        <taxon>Pseudomonadati</taxon>
        <taxon>Pseudomonadota</taxon>
        <taxon>Alphaproteobacteria</taxon>
        <taxon>Rhodobacterales</taxon>
        <taxon>Rhodobacter group</taxon>
        <taxon>Rhodobacter</taxon>
    </lineage>
</organism>
<dbReference type="InterPro" id="IPR011057">
    <property type="entry name" value="Mss4-like_sf"/>
</dbReference>
<dbReference type="Proteomes" id="UP000176562">
    <property type="component" value="Chromosome"/>
</dbReference>
<evidence type="ECO:0000256" key="3">
    <source>
        <dbReference type="ARBA" id="ARBA00022833"/>
    </source>
</evidence>
<keyword evidence="3" id="KW-0862">Zinc</keyword>
<dbReference type="AlphaFoldDB" id="A0A1D9M9K9"/>
<dbReference type="PROSITE" id="PS51891">
    <property type="entry name" value="CENP_V_GFA"/>
    <property type="match status" value="1"/>
</dbReference>
<dbReference type="Pfam" id="PF04828">
    <property type="entry name" value="GFA"/>
    <property type="match status" value="1"/>
</dbReference>
<dbReference type="PANTHER" id="PTHR33337:SF40">
    <property type="entry name" value="CENP-V_GFA DOMAIN-CONTAINING PROTEIN-RELATED"/>
    <property type="match status" value="1"/>
</dbReference>
<dbReference type="RefSeq" id="WP_068767174.1">
    <property type="nucleotide sequence ID" value="NZ_CP017781.1"/>
</dbReference>
<dbReference type="SUPFAM" id="SSF51316">
    <property type="entry name" value="Mss4-like"/>
    <property type="match status" value="1"/>
</dbReference>
<evidence type="ECO:0000259" key="5">
    <source>
        <dbReference type="PROSITE" id="PS51891"/>
    </source>
</evidence>
<evidence type="ECO:0000256" key="4">
    <source>
        <dbReference type="ARBA" id="ARBA00023239"/>
    </source>
</evidence>
<dbReference type="STRING" id="1850250.LPB142_03770"/>